<comment type="similarity">
    <text evidence="1">Belongs to the MYG1 family.</text>
</comment>
<organism evidence="2 3">
    <name type="scientific">Fodinisporobacter ferrooxydans</name>
    <dbReference type="NCBI Taxonomy" id="2901836"/>
    <lineage>
        <taxon>Bacteria</taxon>
        <taxon>Bacillati</taxon>
        <taxon>Bacillota</taxon>
        <taxon>Bacilli</taxon>
        <taxon>Bacillales</taxon>
        <taxon>Alicyclobacillaceae</taxon>
        <taxon>Fodinisporobacter</taxon>
    </lineage>
</organism>
<accession>A0ABY4CX51</accession>
<dbReference type="PANTHER" id="PTHR11215:SF1">
    <property type="entry name" value="MYG1 EXONUCLEASE"/>
    <property type="match status" value="1"/>
</dbReference>
<dbReference type="Proteomes" id="UP000830167">
    <property type="component" value="Chromosome"/>
</dbReference>
<keyword evidence="3" id="KW-1185">Reference proteome</keyword>
<proteinExistence type="inferred from homology"/>
<dbReference type="Pfam" id="PF03690">
    <property type="entry name" value="MYG1_exonuc"/>
    <property type="match status" value="1"/>
</dbReference>
<name>A0ABY4CX51_9BACL</name>
<evidence type="ECO:0000313" key="3">
    <source>
        <dbReference type="Proteomes" id="UP000830167"/>
    </source>
</evidence>
<dbReference type="EMBL" id="CP089291">
    <property type="protein sequence ID" value="UOF92475.1"/>
    <property type="molecule type" value="Genomic_DNA"/>
</dbReference>
<gene>
    <name evidence="2" type="ORF">LSG31_10115</name>
</gene>
<sequence>MKLGTHSQTFHADDVYATVFLLHVYNDAEIVRSREEDVLKSCDIVYDVGRGKYDHHSRDKMYRENGIPYAASGLIWRDFGKQIIKNAGIQEADVIETIAREIDEEMVQPLDAIDNGIEIEKSLPILDIASVVRLMNPAWDAEDSEDEAFQKAVSITNVIFSEYLNKKLAGYRAVPIVKRAFETREMSQLLVLPKGCPWEKTLLRLDQKKEVLFVITPRKNGQFTIQSVPPQSGSFAKRKPFPDDWGGLEGKQLESVTGVPGSVFCHTGLWLAVAASLDGAIQLAKLAIDA</sequence>
<dbReference type="PANTHER" id="PTHR11215">
    <property type="entry name" value="METAL DEPENDENT HYDROLASE - RELATED"/>
    <property type="match status" value="1"/>
</dbReference>
<reference evidence="2" key="1">
    <citation type="submission" date="2021-12" db="EMBL/GenBank/DDBJ databases">
        <title>Alicyclobacillaceae gen. nov., sp. nov., isolated from chalcocite enrichment system.</title>
        <authorList>
            <person name="Jiang Z."/>
        </authorList>
    </citation>
    <scope>NUCLEOTIDE SEQUENCE</scope>
    <source>
        <strain evidence="2">MYW30-H2</strain>
    </source>
</reference>
<dbReference type="InterPro" id="IPR003226">
    <property type="entry name" value="MYG1_exonuclease"/>
</dbReference>
<evidence type="ECO:0000313" key="2">
    <source>
        <dbReference type="EMBL" id="UOF92475.1"/>
    </source>
</evidence>
<protein>
    <submittedName>
        <fullName evidence="2">MYG1 family protein</fullName>
    </submittedName>
</protein>
<evidence type="ECO:0000256" key="1">
    <source>
        <dbReference type="ARBA" id="ARBA00010105"/>
    </source>
</evidence>
<dbReference type="RefSeq" id="WP_347439142.1">
    <property type="nucleotide sequence ID" value="NZ_CP089291.1"/>
</dbReference>